<feature type="region of interest" description="Disordered" evidence="1">
    <location>
        <begin position="132"/>
        <end position="165"/>
    </location>
</feature>
<sequence length="488" mass="53465">MEVLPTRLFQATRLSRPSVMSVSSRLDPAKPHPQGVACCLSTTPFREWFIRMNRHHSWFPVHTYELDEDCLSSLPLAVFGSSPVPHTLFAGPERVIFSGFRLPQLEDGRDALPSESAMFDVEQFIRMNSGGKRRPVHTYELGGGSHIESSGQQAAPSGRRSERSKAHAAEDFTNGSSNFVEVGFAPEDWLSSQFIRMNSGGKRRPVHTYELGDGSHIESSGQQAAPSRRHTERCKAQAAEDFTNGSKPLVDSGFMPDDWLSSQFIRMNSAGKRRPVHTYELGDGSHVDSSGLQATLCLRRPECSEAQAAEDYTSGSSTVVDGGFMPHGWLSSQFIRMNCSSAQLPYEQAFGSEFEPESDSGSRCANFVLDAASSESDEASSAIWGRRTGRTQHVPKTTRKLPVHTYEFGSPPPGFAYSCAGAQFIRMNHGPGGTCTLPTLMVHTYEPSTRARMPNLPPSASALPPTEPRHRAGFGVSGVHVLEIRPMT</sequence>
<evidence type="ECO:0000256" key="1">
    <source>
        <dbReference type="SAM" id="MobiDB-lite"/>
    </source>
</evidence>
<gene>
    <name evidence="2" type="ORF">SAMN05421547_10818</name>
</gene>
<dbReference type="EMBL" id="FNPE01000008">
    <property type="protein sequence ID" value="SDY79413.1"/>
    <property type="molecule type" value="Genomic_DNA"/>
</dbReference>
<proteinExistence type="predicted"/>
<protein>
    <submittedName>
        <fullName evidence="2">Uncharacterized protein</fullName>
    </submittedName>
</protein>
<evidence type="ECO:0000313" key="3">
    <source>
        <dbReference type="Proteomes" id="UP000183417"/>
    </source>
</evidence>
<name>A0A1H3MSB1_9BURK</name>
<evidence type="ECO:0000313" key="2">
    <source>
        <dbReference type="EMBL" id="SDY79413.1"/>
    </source>
</evidence>
<organism evidence="2 3">
    <name type="scientific">Delftia lacustris</name>
    <dbReference type="NCBI Taxonomy" id="558537"/>
    <lineage>
        <taxon>Bacteria</taxon>
        <taxon>Pseudomonadati</taxon>
        <taxon>Pseudomonadota</taxon>
        <taxon>Betaproteobacteria</taxon>
        <taxon>Burkholderiales</taxon>
        <taxon>Comamonadaceae</taxon>
        <taxon>Delftia</taxon>
    </lineage>
</organism>
<accession>A0A1H3MSB1</accession>
<dbReference type="Proteomes" id="UP000183417">
    <property type="component" value="Unassembled WGS sequence"/>
</dbReference>
<reference evidence="2 3" key="1">
    <citation type="submission" date="2016-10" db="EMBL/GenBank/DDBJ databases">
        <authorList>
            <person name="de Groot N.N."/>
        </authorList>
    </citation>
    <scope>NUCLEOTIDE SEQUENCE [LARGE SCALE GENOMIC DNA]</scope>
    <source>
        <strain evidence="2 3">LMG 24775</strain>
    </source>
</reference>
<feature type="region of interest" description="Disordered" evidence="1">
    <location>
        <begin position="202"/>
        <end position="240"/>
    </location>
</feature>
<dbReference type="AlphaFoldDB" id="A0A1H3MSB1"/>